<dbReference type="VEuPathDB" id="VectorBase:ISCI023104"/>
<evidence type="ECO:0000313" key="3">
    <source>
        <dbReference type="Proteomes" id="UP000001555"/>
    </source>
</evidence>
<evidence type="ECO:0000313" key="2">
    <source>
        <dbReference type="EnsemblMetazoa" id="ISCW023104-PA"/>
    </source>
</evidence>
<protein>
    <submittedName>
        <fullName evidence="1 2">Uncharacterized protein</fullName>
    </submittedName>
</protein>
<dbReference type="AlphaFoldDB" id="B7QLP2"/>
<keyword evidence="3" id="KW-1185">Reference proteome</keyword>
<dbReference type="EnsemblMetazoa" id="ISCW023104-RA">
    <property type="protein sequence ID" value="ISCW023104-PA"/>
    <property type="gene ID" value="ISCW023104"/>
</dbReference>
<dbReference type="VEuPathDB" id="VectorBase:ISCW023104"/>
<reference evidence="2" key="2">
    <citation type="submission" date="2020-05" db="UniProtKB">
        <authorList>
            <consortium name="EnsemblMetazoa"/>
        </authorList>
    </citation>
    <scope>IDENTIFICATION</scope>
    <source>
        <strain evidence="2">wikel</strain>
    </source>
</reference>
<reference evidence="1 3" key="1">
    <citation type="submission" date="2008-03" db="EMBL/GenBank/DDBJ databases">
        <title>Annotation of Ixodes scapularis.</title>
        <authorList>
            <consortium name="Ixodes scapularis Genome Project Consortium"/>
            <person name="Caler E."/>
            <person name="Hannick L.I."/>
            <person name="Bidwell S."/>
            <person name="Joardar V."/>
            <person name="Thiagarajan M."/>
            <person name="Amedeo P."/>
            <person name="Galinsky K.J."/>
            <person name="Schobel S."/>
            <person name="Inman J."/>
            <person name="Hostetler J."/>
            <person name="Miller J."/>
            <person name="Hammond M."/>
            <person name="Megy K."/>
            <person name="Lawson D."/>
            <person name="Kodira C."/>
            <person name="Sutton G."/>
            <person name="Meyer J."/>
            <person name="Hill C.A."/>
            <person name="Birren B."/>
            <person name="Nene V."/>
            <person name="Collins F."/>
            <person name="Alarcon-Chaidez F."/>
            <person name="Wikel S."/>
            <person name="Strausberg R."/>
        </authorList>
    </citation>
    <scope>NUCLEOTIDE SEQUENCE [LARGE SCALE GENOMIC DNA]</scope>
    <source>
        <strain evidence="3">Wikel</strain>
        <strain evidence="1">Wikel colony</strain>
    </source>
</reference>
<gene>
    <name evidence="1" type="ORF">IscW_ISCW023104</name>
</gene>
<organism>
    <name type="scientific">Ixodes scapularis</name>
    <name type="common">Black-legged tick</name>
    <name type="synonym">Deer tick</name>
    <dbReference type="NCBI Taxonomy" id="6945"/>
    <lineage>
        <taxon>Eukaryota</taxon>
        <taxon>Metazoa</taxon>
        <taxon>Ecdysozoa</taxon>
        <taxon>Arthropoda</taxon>
        <taxon>Chelicerata</taxon>
        <taxon>Arachnida</taxon>
        <taxon>Acari</taxon>
        <taxon>Parasitiformes</taxon>
        <taxon>Ixodida</taxon>
        <taxon>Ixodoidea</taxon>
        <taxon>Ixodidae</taxon>
        <taxon>Ixodinae</taxon>
        <taxon>Ixodes</taxon>
    </lineage>
</organism>
<dbReference type="InParanoid" id="B7QLP2"/>
<proteinExistence type="predicted"/>
<dbReference type="EMBL" id="ABJB010474789">
    <property type="status" value="NOT_ANNOTATED_CDS"/>
    <property type="molecule type" value="Genomic_DNA"/>
</dbReference>
<dbReference type="EMBL" id="DS967133">
    <property type="protein sequence ID" value="EEC19764.1"/>
    <property type="molecule type" value="Genomic_DNA"/>
</dbReference>
<accession>B7QLP2</accession>
<name>B7QLP2_IXOSC</name>
<evidence type="ECO:0000313" key="1">
    <source>
        <dbReference type="EMBL" id="EEC19764.1"/>
    </source>
</evidence>
<dbReference type="PaxDb" id="6945-B7QLP2"/>
<dbReference type="Proteomes" id="UP000001555">
    <property type="component" value="Unassembled WGS sequence"/>
</dbReference>
<sequence length="224" mass="25270">MPRSDQVFLDPISRRYSAAAILSATGTLSGLRDCERLRKEMAETRSISLIKRTMKRFFVYFAQYCFNVIPEVGSRQRGRRSFLAMHRRKSRNANRERQCFFSSDVRPLARARCHPSYHHSLLHTHKAWQFDDGAIQCPVADLEREDLVAHSIKEPFLGEGGCQRTAFAAARTRKTLVRSGEAYFGVSPQRGASHVALLSSVVCRSTLSISTVASRSDQLGFVSI</sequence>
<dbReference type="HOGENOM" id="CLU_1236264_0_0_1"/>